<dbReference type="PANTHER" id="PTHR42967">
    <property type="entry name" value="METAL DEPENDENT HYDROLASE"/>
    <property type="match status" value="1"/>
</dbReference>
<dbReference type="InterPro" id="IPR036866">
    <property type="entry name" value="RibonucZ/Hydroxyglut_hydro"/>
</dbReference>
<evidence type="ECO:0000313" key="2">
    <source>
        <dbReference type="Proteomes" id="UP000196258"/>
    </source>
</evidence>
<dbReference type="SUPFAM" id="SSF56281">
    <property type="entry name" value="Metallo-hydrolase/oxidoreductase"/>
    <property type="match status" value="1"/>
</dbReference>
<protein>
    <recommendedName>
        <fullName evidence="3">MBL fold metallo-hydrolase</fullName>
    </recommendedName>
</protein>
<evidence type="ECO:0000313" key="1">
    <source>
        <dbReference type="EMBL" id="OUQ04188.1"/>
    </source>
</evidence>
<accession>A0A1Y4EBP7</accession>
<dbReference type="Gene3D" id="3.60.15.10">
    <property type="entry name" value="Ribonuclease Z/Hydroxyacylglutathione hydrolase-like"/>
    <property type="match status" value="1"/>
</dbReference>
<reference evidence="2" key="1">
    <citation type="submission" date="2017-04" db="EMBL/GenBank/DDBJ databases">
        <title>Function of individual gut microbiota members based on whole genome sequencing of pure cultures obtained from chicken caecum.</title>
        <authorList>
            <person name="Medvecky M."/>
            <person name="Cejkova D."/>
            <person name="Polansky O."/>
            <person name="Karasova D."/>
            <person name="Kubasova T."/>
            <person name="Cizek A."/>
            <person name="Rychlik I."/>
        </authorList>
    </citation>
    <scope>NUCLEOTIDE SEQUENCE [LARGE SCALE GENOMIC DNA]</scope>
    <source>
        <strain evidence="2">An149</strain>
    </source>
</reference>
<comment type="caution">
    <text evidence="1">The sequence shown here is derived from an EMBL/GenBank/DDBJ whole genome shotgun (WGS) entry which is preliminary data.</text>
</comment>
<evidence type="ECO:0008006" key="3">
    <source>
        <dbReference type="Google" id="ProtNLM"/>
    </source>
</evidence>
<gene>
    <name evidence="1" type="ORF">B5E91_10825</name>
</gene>
<dbReference type="RefSeq" id="WP_087257494.1">
    <property type="nucleotide sequence ID" value="NZ_CAJFOD010000036.1"/>
</dbReference>
<dbReference type="EMBL" id="NFLB01000013">
    <property type="protein sequence ID" value="OUQ04188.1"/>
    <property type="molecule type" value="Genomic_DNA"/>
</dbReference>
<dbReference type="Proteomes" id="UP000196258">
    <property type="component" value="Unassembled WGS sequence"/>
</dbReference>
<sequence>MKVTYLYNSGFLVELENHILLFDYYQGTIPDLNPSKPLYVFVSHSHYDHYNPTIYNLNHPNITYIIDHEINNKGIKVLPNKHYYVDDLNIHTLLSSDEGVAFIIEIGNKRIYHAGDLHWWHWIGEPDSDNNYQANTFKSEINKIKDLNFDLMMIPLDPRLEDSMHWGMDYILSHVKATYVLPMHFTDSPKKMLESIDNEPLCRYNNIIKIHNEGEIFILGE</sequence>
<dbReference type="PANTHER" id="PTHR42967:SF1">
    <property type="entry name" value="MBL FOLD METALLO-HYDROLASE"/>
    <property type="match status" value="1"/>
</dbReference>
<name>A0A1Y4EBP7_9FIRM</name>
<dbReference type="AlphaFoldDB" id="A0A1Y4EBP7"/>
<dbReference type="Pfam" id="PF13483">
    <property type="entry name" value="Lactamase_B_3"/>
    <property type="match status" value="1"/>
</dbReference>
<proteinExistence type="predicted"/>
<organism evidence="1 2">
    <name type="scientific">Thomasclavelia spiroformis</name>
    <dbReference type="NCBI Taxonomy" id="29348"/>
    <lineage>
        <taxon>Bacteria</taxon>
        <taxon>Bacillati</taxon>
        <taxon>Bacillota</taxon>
        <taxon>Erysipelotrichia</taxon>
        <taxon>Erysipelotrichales</taxon>
        <taxon>Coprobacillaceae</taxon>
        <taxon>Thomasclavelia</taxon>
    </lineage>
</organism>